<dbReference type="AlphaFoldDB" id="A0A850PVU5"/>
<evidence type="ECO:0000256" key="1">
    <source>
        <dbReference type="SAM" id="SignalP"/>
    </source>
</evidence>
<organism evidence="3 4">
    <name type="scientific">Mycolicibacterium hippocampi</name>
    <dbReference type="NCBI Taxonomy" id="659824"/>
    <lineage>
        <taxon>Bacteria</taxon>
        <taxon>Bacillati</taxon>
        <taxon>Actinomycetota</taxon>
        <taxon>Actinomycetes</taxon>
        <taxon>Mycobacteriales</taxon>
        <taxon>Mycobacteriaceae</taxon>
        <taxon>Mycolicibacterium</taxon>
    </lineage>
</organism>
<keyword evidence="4" id="KW-1185">Reference proteome</keyword>
<dbReference type="InterPro" id="IPR043968">
    <property type="entry name" value="SGNH"/>
</dbReference>
<dbReference type="Proteomes" id="UP000570517">
    <property type="component" value="Unassembled WGS sequence"/>
</dbReference>
<dbReference type="SUPFAM" id="SSF52266">
    <property type="entry name" value="SGNH hydrolase"/>
    <property type="match status" value="1"/>
</dbReference>
<reference evidence="3 4" key="1">
    <citation type="submission" date="2020-05" db="EMBL/GenBank/DDBJ databases">
        <title>Draft genome sequence of Mycobacterium hippocampi DL, isolated from European seabass, Dicentrarchus labrax, reared in fish farms.</title>
        <authorList>
            <person name="Stathopoulou P."/>
            <person name="Asimakis E."/>
            <person name="Tzokas K."/>
            <person name="Batargias C."/>
            <person name="Tsiamis G."/>
        </authorList>
    </citation>
    <scope>NUCLEOTIDE SEQUENCE [LARGE SCALE GENOMIC DNA]</scope>
    <source>
        <strain evidence="3 4">DL</strain>
    </source>
</reference>
<keyword evidence="1" id="KW-0732">Signal</keyword>
<sequence length="330" mass="35482">MPQRFTAKTVAAVAMCAALMSVGCRAVPDEPNPVAQTGSAPVPAAIPQTEVLRAVQAATTLRDLPADIDNDELLAASGDYTAQWSIEGCEPALEVSRLDDIGPCTFGDTTSDRTMVLIGDSAASMWHRALDLIGKRTGWRLITLAKSNCGPASLTYYQWQLGRAYTECDDWQDWRMRIIDQEKAEIVVMTGWYDGGNQGPGRDTTPEIWRDALVKTVNELPEGTKAFILGSIPRPSEGPSECAAENPTDLTRCAAPAAEAVPTQAGWSGAAELTGQTYVHVDPWFCTEVCPAVIADQLVYAGRYHVTAQYAGYLSGSIEEIMAPALNAPL</sequence>
<feature type="signal peptide" evidence="1">
    <location>
        <begin position="1"/>
        <end position="26"/>
    </location>
</feature>
<dbReference type="PROSITE" id="PS51257">
    <property type="entry name" value="PROKAR_LIPOPROTEIN"/>
    <property type="match status" value="1"/>
</dbReference>
<feature type="domain" description="SGNH" evidence="2">
    <location>
        <begin position="100"/>
        <end position="315"/>
    </location>
</feature>
<gene>
    <name evidence="3" type="ORF">HLY00_1733</name>
</gene>
<protein>
    <recommendedName>
        <fullName evidence="2">SGNH domain-containing protein</fullName>
    </recommendedName>
</protein>
<evidence type="ECO:0000313" key="3">
    <source>
        <dbReference type="EMBL" id="NVN51745.1"/>
    </source>
</evidence>
<proteinExistence type="predicted"/>
<dbReference type="RefSeq" id="WP_178360018.1">
    <property type="nucleotide sequence ID" value="NZ_JABFYL010000039.1"/>
</dbReference>
<evidence type="ECO:0000259" key="2">
    <source>
        <dbReference type="Pfam" id="PF19040"/>
    </source>
</evidence>
<dbReference type="Pfam" id="PF19040">
    <property type="entry name" value="SGNH"/>
    <property type="match status" value="1"/>
</dbReference>
<name>A0A850PVU5_9MYCO</name>
<comment type="caution">
    <text evidence="3">The sequence shown here is derived from an EMBL/GenBank/DDBJ whole genome shotgun (WGS) entry which is preliminary data.</text>
</comment>
<accession>A0A850PVU5</accession>
<dbReference type="EMBL" id="JABFYL010000039">
    <property type="protein sequence ID" value="NVN51745.1"/>
    <property type="molecule type" value="Genomic_DNA"/>
</dbReference>
<feature type="chain" id="PRO_5039387305" description="SGNH domain-containing protein" evidence="1">
    <location>
        <begin position="27"/>
        <end position="330"/>
    </location>
</feature>
<evidence type="ECO:0000313" key="4">
    <source>
        <dbReference type="Proteomes" id="UP000570517"/>
    </source>
</evidence>